<dbReference type="EMBL" id="JBBPBN010000004">
    <property type="protein sequence ID" value="KAK9040414.1"/>
    <property type="molecule type" value="Genomic_DNA"/>
</dbReference>
<comment type="caution">
    <text evidence="1">The sequence shown here is derived from an EMBL/GenBank/DDBJ whole genome shotgun (WGS) entry which is preliminary data.</text>
</comment>
<sequence length="107" mass="12265">MNYFQALVTGFADAALQIFLDSIKFKFLLIKAKRQGDVTETIRKMVFIFSIAINIHLPVASLSSTLQLAFVKHSNHSSAFPRLFDKTQKAFQLWGSWELLPSHFLFE</sequence>
<gene>
    <name evidence="1" type="ORF">V6N11_015575</name>
</gene>
<protein>
    <recommendedName>
        <fullName evidence="3">CASP-like protein</fullName>
    </recommendedName>
</protein>
<evidence type="ECO:0008006" key="3">
    <source>
        <dbReference type="Google" id="ProtNLM"/>
    </source>
</evidence>
<keyword evidence="2" id="KW-1185">Reference proteome</keyword>
<organism evidence="1 2">
    <name type="scientific">Hibiscus sabdariffa</name>
    <name type="common">roselle</name>
    <dbReference type="NCBI Taxonomy" id="183260"/>
    <lineage>
        <taxon>Eukaryota</taxon>
        <taxon>Viridiplantae</taxon>
        <taxon>Streptophyta</taxon>
        <taxon>Embryophyta</taxon>
        <taxon>Tracheophyta</taxon>
        <taxon>Spermatophyta</taxon>
        <taxon>Magnoliopsida</taxon>
        <taxon>eudicotyledons</taxon>
        <taxon>Gunneridae</taxon>
        <taxon>Pentapetalae</taxon>
        <taxon>rosids</taxon>
        <taxon>malvids</taxon>
        <taxon>Malvales</taxon>
        <taxon>Malvaceae</taxon>
        <taxon>Malvoideae</taxon>
        <taxon>Hibiscus</taxon>
    </lineage>
</organism>
<proteinExistence type="predicted"/>
<reference evidence="1 2" key="1">
    <citation type="journal article" date="2024" name="G3 (Bethesda)">
        <title>Genome assembly of Hibiscus sabdariffa L. provides insights into metabolisms of medicinal natural products.</title>
        <authorList>
            <person name="Kim T."/>
        </authorList>
    </citation>
    <scope>NUCLEOTIDE SEQUENCE [LARGE SCALE GENOMIC DNA]</scope>
    <source>
        <strain evidence="1">TK-2024</strain>
        <tissue evidence="1">Old leaves</tissue>
    </source>
</reference>
<name>A0ABR2TT23_9ROSI</name>
<evidence type="ECO:0000313" key="1">
    <source>
        <dbReference type="EMBL" id="KAK9040414.1"/>
    </source>
</evidence>
<dbReference type="Proteomes" id="UP001396334">
    <property type="component" value="Unassembled WGS sequence"/>
</dbReference>
<accession>A0ABR2TT23</accession>
<evidence type="ECO:0000313" key="2">
    <source>
        <dbReference type="Proteomes" id="UP001396334"/>
    </source>
</evidence>